<dbReference type="AlphaFoldDB" id="C8P5Q7"/>
<dbReference type="GO" id="GO:0000156">
    <property type="term" value="F:phosphorelay response regulator activity"/>
    <property type="evidence" value="ECO:0007669"/>
    <property type="project" value="InterPro"/>
</dbReference>
<proteinExistence type="predicted"/>
<evidence type="ECO:0000259" key="2">
    <source>
        <dbReference type="PROSITE" id="PS50110"/>
    </source>
</evidence>
<dbReference type="PROSITE" id="PS50110">
    <property type="entry name" value="RESPONSE_REGULATORY"/>
    <property type="match status" value="1"/>
</dbReference>
<dbReference type="Proteomes" id="UP000003675">
    <property type="component" value="Unassembled WGS sequence"/>
</dbReference>
<sequence length="245" mass="27451">MKVLIVDDEPLALSELRFLLDKQPNVDQVVEADGVTAAKQQLAKEVPDMMFLDIRLEDGNGMAFAKQLKERPDCPYIVFATAYDQYALDAFEAQAVDYVMKPFEQGQIDEAVNRVQKLLDRSARTPGGRQVSQQNANPRLSLSSDDRTLVVQKTAIYYIEAVKGKTKVVTDREIISSQALKKLYAQLDPGQFLQVHRSYIVNLNQVREVQPSFNQTYVLTLENGAKVPVSRSYVAAVKLALGINQ</sequence>
<dbReference type="Gene3D" id="2.20.25.10">
    <property type="match status" value="1"/>
</dbReference>
<dbReference type="InterPro" id="IPR011006">
    <property type="entry name" value="CheY-like_superfamily"/>
</dbReference>
<reference evidence="4 5" key="1">
    <citation type="submission" date="2009-09" db="EMBL/GenBank/DDBJ databases">
        <authorList>
            <person name="Qin X."/>
            <person name="Bachman B."/>
            <person name="Battles P."/>
            <person name="Bell A."/>
            <person name="Bess C."/>
            <person name="Bickham C."/>
            <person name="Chaboub L."/>
            <person name="Chen D."/>
            <person name="Coyle M."/>
            <person name="Deiros D.R."/>
            <person name="Dinh H."/>
            <person name="Forbes L."/>
            <person name="Fowler G."/>
            <person name="Francisco L."/>
            <person name="Fu Q."/>
            <person name="Gubbala S."/>
            <person name="Hale W."/>
            <person name="Han Y."/>
            <person name="Hemphill L."/>
            <person name="Highlander S.K."/>
            <person name="Hirani K."/>
            <person name="Hogues M."/>
            <person name="Jackson L."/>
            <person name="Jakkamsetti A."/>
            <person name="Javaid M."/>
            <person name="Jiang H."/>
            <person name="Korchina V."/>
            <person name="Kovar C."/>
            <person name="Lara F."/>
            <person name="Lee S."/>
            <person name="Mata R."/>
            <person name="Mathew T."/>
            <person name="Moen C."/>
            <person name="Morales K."/>
            <person name="Munidasa M."/>
            <person name="Nazareth L."/>
            <person name="Ngo R."/>
            <person name="Nguyen L."/>
            <person name="Okwuonu G."/>
            <person name="Ongeri F."/>
            <person name="Patil S."/>
            <person name="Petrosino J."/>
            <person name="Pham C."/>
            <person name="Pham P."/>
            <person name="Pu L.-L."/>
            <person name="Puazo M."/>
            <person name="Raj R."/>
            <person name="Reid J."/>
            <person name="Rouhana J."/>
            <person name="Saada N."/>
            <person name="Shang Y."/>
            <person name="Simmons D."/>
            <person name="Thornton R."/>
            <person name="Warren J."/>
            <person name="Weissenberger G."/>
            <person name="Zhang J."/>
            <person name="Zhang L."/>
            <person name="Zhou C."/>
            <person name="Zhu D."/>
            <person name="Muzny D."/>
            <person name="Worley K."/>
            <person name="Gibbs R."/>
        </authorList>
    </citation>
    <scope>NUCLEOTIDE SEQUENCE [LARGE SCALE GENOMIC DNA]</scope>
    <source>
        <strain evidence="4 5">DSM 16041</strain>
    </source>
</reference>
<dbReference type="SMART" id="SM00850">
    <property type="entry name" value="LytTR"/>
    <property type="match status" value="1"/>
</dbReference>
<dbReference type="PANTHER" id="PTHR37299">
    <property type="entry name" value="TRANSCRIPTIONAL REGULATOR-RELATED"/>
    <property type="match status" value="1"/>
</dbReference>
<feature type="domain" description="Response regulatory" evidence="2">
    <location>
        <begin position="2"/>
        <end position="116"/>
    </location>
</feature>
<dbReference type="PANTHER" id="PTHR37299:SF1">
    <property type="entry name" value="STAGE 0 SPORULATION PROTEIN A HOMOLOG"/>
    <property type="match status" value="1"/>
</dbReference>
<dbReference type="EMBL" id="ACLL01000015">
    <property type="protein sequence ID" value="EEW54228.1"/>
    <property type="molecule type" value="Genomic_DNA"/>
</dbReference>
<dbReference type="InterPro" id="IPR046947">
    <property type="entry name" value="LytR-like"/>
</dbReference>
<dbReference type="SUPFAM" id="SSF52172">
    <property type="entry name" value="CheY-like"/>
    <property type="match status" value="1"/>
</dbReference>
<evidence type="ECO:0000313" key="5">
    <source>
        <dbReference type="Proteomes" id="UP000003675"/>
    </source>
</evidence>
<dbReference type="Gene3D" id="2.40.50.40">
    <property type="match status" value="1"/>
</dbReference>
<gene>
    <name evidence="4" type="primary">lytR</name>
    <name evidence="4" type="ORF">HMPREF0494_0649</name>
</gene>
<dbReference type="RefSeq" id="WP_007123952.1">
    <property type="nucleotide sequence ID" value="NZ_AZDK01000009.1"/>
</dbReference>
<dbReference type="OrthoDB" id="9809318at2"/>
<dbReference type="Pfam" id="PF00072">
    <property type="entry name" value="Response_reg"/>
    <property type="match status" value="1"/>
</dbReference>
<name>C8P5Q7_9LACO</name>
<accession>C8P5Q7</accession>
<evidence type="ECO:0000259" key="3">
    <source>
        <dbReference type="PROSITE" id="PS50930"/>
    </source>
</evidence>
<dbReference type="Gene3D" id="3.40.50.2300">
    <property type="match status" value="1"/>
</dbReference>
<evidence type="ECO:0000313" key="4">
    <source>
        <dbReference type="EMBL" id="EEW54228.1"/>
    </source>
</evidence>
<organism evidence="4 5">
    <name type="scientific">Limosilactobacillus antri DSM 16041</name>
    <dbReference type="NCBI Taxonomy" id="525309"/>
    <lineage>
        <taxon>Bacteria</taxon>
        <taxon>Bacillati</taxon>
        <taxon>Bacillota</taxon>
        <taxon>Bacilli</taxon>
        <taxon>Lactobacillales</taxon>
        <taxon>Lactobacillaceae</taxon>
        <taxon>Limosilactobacillus</taxon>
    </lineage>
</organism>
<dbReference type="InterPro" id="IPR007492">
    <property type="entry name" value="LytTR_DNA-bd_dom"/>
</dbReference>
<dbReference type="HOGENOM" id="CLU_000445_14_1_9"/>
<dbReference type="PROSITE" id="PS50930">
    <property type="entry name" value="HTH_LYTTR"/>
    <property type="match status" value="1"/>
</dbReference>
<evidence type="ECO:0000256" key="1">
    <source>
        <dbReference type="PROSITE-ProRule" id="PRU00169"/>
    </source>
</evidence>
<dbReference type="eggNOG" id="COG3279">
    <property type="taxonomic scope" value="Bacteria"/>
</dbReference>
<keyword evidence="1" id="KW-0597">Phosphoprotein</keyword>
<dbReference type="GO" id="GO:0003677">
    <property type="term" value="F:DNA binding"/>
    <property type="evidence" value="ECO:0007669"/>
    <property type="project" value="InterPro"/>
</dbReference>
<dbReference type="STRING" id="525309.HMPREF0494_0649"/>
<dbReference type="Pfam" id="PF04397">
    <property type="entry name" value="LytTR"/>
    <property type="match status" value="1"/>
</dbReference>
<comment type="caution">
    <text evidence="4">The sequence shown here is derived from an EMBL/GenBank/DDBJ whole genome shotgun (WGS) entry which is preliminary data.</text>
</comment>
<dbReference type="InterPro" id="IPR001789">
    <property type="entry name" value="Sig_transdc_resp-reg_receiver"/>
</dbReference>
<feature type="modified residue" description="4-aspartylphosphate" evidence="1">
    <location>
        <position position="53"/>
    </location>
</feature>
<feature type="domain" description="HTH LytTR-type" evidence="3">
    <location>
        <begin position="140"/>
        <end position="243"/>
    </location>
</feature>
<dbReference type="SMART" id="SM00448">
    <property type="entry name" value="REC"/>
    <property type="match status" value="1"/>
</dbReference>
<protein>
    <submittedName>
        <fullName evidence="4">Response regulator receiver domain protein</fullName>
    </submittedName>
</protein>